<feature type="signal peptide" evidence="1">
    <location>
        <begin position="1"/>
        <end position="16"/>
    </location>
</feature>
<protein>
    <recommendedName>
        <fullName evidence="2">H-type lectin domain-containing protein</fullName>
    </recommendedName>
</protein>
<dbReference type="GO" id="GO:0007155">
    <property type="term" value="P:cell adhesion"/>
    <property type="evidence" value="ECO:0007669"/>
    <property type="project" value="InterPro"/>
</dbReference>
<dbReference type="Proteomes" id="UP000692954">
    <property type="component" value="Unassembled WGS sequence"/>
</dbReference>
<sequence length="408" mass="46167">MKLAVLIAIIVSIGLCYRTPQYENMQALIVQYAGGHILEAQAGVPRQVVVDVKFKKTFEVAPQVFISSQLLDWAAGLPQGYMERVSDITTTGFKLSGVAVGPSPVYSLFVIWYAIYDPRVQVVTFESTDVKELKTGQGERKISFTIEHSLKDATNAIVGLIGCKHLLTNPIVEVKVEQLTPKSVTVSARTYWQAQLEFVRFNVLLGTDQILWASPPYVFYNDPASSHPFVKRAPSAAEVPYIIALPKVWQSGPRFPIVTFRGYDVERSRNMRLSFNFMGLDTNLKYNLITWWDTQIYGVFHQAGVLVADTTYKIFDPNCAELFSECNFNGDSITVCDRIPDLPAYGWSKPIKSLTVPLSRRIYLFNKEKYEGQRTSFVTNQQCMESITFTFVQLQSFEEEQNHILTSQ</sequence>
<evidence type="ECO:0000313" key="4">
    <source>
        <dbReference type="Proteomes" id="UP000692954"/>
    </source>
</evidence>
<keyword evidence="4" id="KW-1185">Reference proteome</keyword>
<dbReference type="EMBL" id="CAJJDN010000092">
    <property type="protein sequence ID" value="CAD8109088.1"/>
    <property type="molecule type" value="Genomic_DNA"/>
</dbReference>
<reference evidence="3" key="1">
    <citation type="submission" date="2021-01" db="EMBL/GenBank/DDBJ databases">
        <authorList>
            <consortium name="Genoscope - CEA"/>
            <person name="William W."/>
        </authorList>
    </citation>
    <scope>NUCLEOTIDE SEQUENCE</scope>
</reference>
<feature type="chain" id="PRO_5035788309" description="H-type lectin domain-containing protein" evidence="1">
    <location>
        <begin position="17"/>
        <end position="408"/>
    </location>
</feature>
<evidence type="ECO:0000313" key="3">
    <source>
        <dbReference type="EMBL" id="CAD8109088.1"/>
    </source>
</evidence>
<dbReference type="GO" id="GO:0030246">
    <property type="term" value="F:carbohydrate binding"/>
    <property type="evidence" value="ECO:0007669"/>
    <property type="project" value="InterPro"/>
</dbReference>
<organism evidence="3 4">
    <name type="scientific">Paramecium sonneborni</name>
    <dbReference type="NCBI Taxonomy" id="65129"/>
    <lineage>
        <taxon>Eukaryota</taxon>
        <taxon>Sar</taxon>
        <taxon>Alveolata</taxon>
        <taxon>Ciliophora</taxon>
        <taxon>Intramacronucleata</taxon>
        <taxon>Oligohymenophorea</taxon>
        <taxon>Peniculida</taxon>
        <taxon>Parameciidae</taxon>
        <taxon>Paramecium</taxon>
    </lineage>
</organism>
<proteinExistence type="predicted"/>
<dbReference type="AlphaFoldDB" id="A0A8S1Q362"/>
<dbReference type="InterPro" id="IPR019019">
    <property type="entry name" value="H-type_lectin_domain"/>
</dbReference>
<dbReference type="OrthoDB" id="5976022at2759"/>
<accession>A0A8S1Q362</accession>
<comment type="caution">
    <text evidence="3">The sequence shown here is derived from an EMBL/GenBank/DDBJ whole genome shotgun (WGS) entry which is preliminary data.</text>
</comment>
<evidence type="ECO:0000256" key="1">
    <source>
        <dbReference type="SAM" id="SignalP"/>
    </source>
</evidence>
<keyword evidence="1" id="KW-0732">Signal</keyword>
<feature type="domain" description="H-type lectin" evidence="2">
    <location>
        <begin position="50"/>
        <end position="115"/>
    </location>
</feature>
<evidence type="ECO:0000259" key="2">
    <source>
        <dbReference type="Pfam" id="PF09458"/>
    </source>
</evidence>
<name>A0A8S1Q362_9CILI</name>
<gene>
    <name evidence="3" type="ORF">PSON_ATCC_30995.1.T0920231</name>
</gene>
<dbReference type="Pfam" id="PF09458">
    <property type="entry name" value="H_lectin"/>
    <property type="match status" value="1"/>
</dbReference>